<dbReference type="Proteomes" id="UP000001058">
    <property type="component" value="Unassembled WGS sequence"/>
</dbReference>
<dbReference type="PROSITE" id="PS50174">
    <property type="entry name" value="G_PATCH"/>
    <property type="match status" value="1"/>
</dbReference>
<dbReference type="GO" id="GO:0000776">
    <property type="term" value="C:kinetochore"/>
    <property type="evidence" value="ECO:0007669"/>
    <property type="project" value="TreeGrafter"/>
</dbReference>
<dbReference type="SMART" id="SM00443">
    <property type="entry name" value="G_patch"/>
    <property type="match status" value="1"/>
</dbReference>
<dbReference type="PANTHER" id="PTHR21032:SF0">
    <property type="entry name" value="G PATCH DOMAIN-CONTAINING PROTEIN 11"/>
    <property type="match status" value="1"/>
</dbReference>
<dbReference type="AlphaFoldDB" id="D8TW44"/>
<evidence type="ECO:0000313" key="4">
    <source>
        <dbReference type="Proteomes" id="UP000001058"/>
    </source>
</evidence>
<dbReference type="GeneID" id="9617863"/>
<name>D8TW44_VOLCA</name>
<dbReference type="RefSeq" id="XP_002950559.1">
    <property type="nucleotide sequence ID" value="XM_002950513.1"/>
</dbReference>
<dbReference type="Pfam" id="PF01585">
    <property type="entry name" value="G-patch"/>
    <property type="match status" value="1"/>
</dbReference>
<evidence type="ECO:0000259" key="2">
    <source>
        <dbReference type="PROSITE" id="PS50174"/>
    </source>
</evidence>
<dbReference type="InterPro" id="IPR000467">
    <property type="entry name" value="G_patch_dom"/>
</dbReference>
<dbReference type="InParanoid" id="D8TW44"/>
<organism evidence="4">
    <name type="scientific">Volvox carteri f. nagariensis</name>
    <dbReference type="NCBI Taxonomy" id="3068"/>
    <lineage>
        <taxon>Eukaryota</taxon>
        <taxon>Viridiplantae</taxon>
        <taxon>Chlorophyta</taxon>
        <taxon>core chlorophytes</taxon>
        <taxon>Chlorophyceae</taxon>
        <taxon>CS clade</taxon>
        <taxon>Chlamydomonadales</taxon>
        <taxon>Volvocaceae</taxon>
        <taxon>Volvox</taxon>
    </lineage>
</organism>
<dbReference type="GO" id="GO:0003676">
    <property type="term" value="F:nucleic acid binding"/>
    <property type="evidence" value="ECO:0007669"/>
    <property type="project" value="InterPro"/>
</dbReference>
<proteinExistence type="predicted"/>
<evidence type="ECO:0000313" key="3">
    <source>
        <dbReference type="EMBL" id="EFJ48305.1"/>
    </source>
</evidence>
<feature type="compositionally biased region" description="Basic residues" evidence="1">
    <location>
        <begin position="32"/>
        <end position="41"/>
    </location>
</feature>
<feature type="region of interest" description="Disordered" evidence="1">
    <location>
        <begin position="73"/>
        <end position="113"/>
    </location>
</feature>
<sequence>MTIESDDELEALLNSYTAEAAEQNRRLEAKASRQHKPRKEKAIREAGLQQPLDSGNKGYALLQKMGFEAGKGLGSTSAGRSDPLPLDIKAGRAGLGVDEQRKRERQERQRQEELDRVKRARLVSEAQNRYQDTARAAYAARLTVRHLWQAWRVAEHLDEQHAAAALKQGRSETLRALLSKLPALAAMMADEAGKDTAGTAGLAAAEAPSHRSLPGRSAVLRQNDDDDDELMSGRMRAEDTGRAGRVADFRGQGQEQEIQGGSAAVALESAAGGGGEAGGGEEGSERQLVRVGPSAATFAASRCSPGSSAVRKIPVDDTEVAEAVGCCGGVGVFQGMQALKSGGGSGGWGALHYYEGRSTKATPLPNKKQYMNGTVLACSETYAVRVPKQEDRKQRQGA</sequence>
<dbReference type="OrthoDB" id="21470at2759"/>
<dbReference type="STRING" id="3068.D8TW44"/>
<accession>D8TW44</accession>
<dbReference type="PANTHER" id="PTHR21032">
    <property type="entry name" value="G PATCH DOMAIN-CONTAINING PROTEIN 11"/>
    <property type="match status" value="1"/>
</dbReference>
<protein>
    <recommendedName>
        <fullName evidence="2">G-patch domain-containing protein</fullName>
    </recommendedName>
</protein>
<feature type="domain" description="G-patch" evidence="2">
    <location>
        <begin position="54"/>
        <end position="100"/>
    </location>
</feature>
<dbReference type="KEGG" id="vcn:VOLCADRAFT_91078"/>
<feature type="compositionally biased region" description="Basic and acidic residues" evidence="1">
    <location>
        <begin position="98"/>
        <end position="113"/>
    </location>
</feature>
<gene>
    <name evidence="3" type="ORF">VOLCADRAFT_91078</name>
</gene>
<keyword evidence="4" id="KW-1185">Reference proteome</keyword>
<feature type="region of interest" description="Disordered" evidence="1">
    <location>
        <begin position="23"/>
        <end position="55"/>
    </location>
</feature>
<dbReference type="eggNOG" id="KOG1994">
    <property type="taxonomic scope" value="Eukaryota"/>
</dbReference>
<feature type="region of interest" description="Disordered" evidence="1">
    <location>
        <begin position="199"/>
        <end position="231"/>
    </location>
</feature>
<evidence type="ECO:0000256" key="1">
    <source>
        <dbReference type="SAM" id="MobiDB-lite"/>
    </source>
</evidence>
<reference evidence="3 4" key="1">
    <citation type="journal article" date="2010" name="Science">
        <title>Genomic analysis of organismal complexity in the multicellular green alga Volvox carteri.</title>
        <authorList>
            <person name="Prochnik S.E."/>
            <person name="Umen J."/>
            <person name="Nedelcu A.M."/>
            <person name="Hallmann A."/>
            <person name="Miller S.M."/>
            <person name="Nishii I."/>
            <person name="Ferris P."/>
            <person name="Kuo A."/>
            <person name="Mitros T."/>
            <person name="Fritz-Laylin L.K."/>
            <person name="Hellsten U."/>
            <person name="Chapman J."/>
            <person name="Simakov O."/>
            <person name="Rensing S.A."/>
            <person name="Terry A."/>
            <person name="Pangilinan J."/>
            <person name="Kapitonov V."/>
            <person name="Jurka J."/>
            <person name="Salamov A."/>
            <person name="Shapiro H."/>
            <person name="Schmutz J."/>
            <person name="Grimwood J."/>
            <person name="Lindquist E."/>
            <person name="Lucas S."/>
            <person name="Grigoriev I.V."/>
            <person name="Schmitt R."/>
            <person name="Kirk D."/>
            <person name="Rokhsar D.S."/>
        </authorList>
    </citation>
    <scope>NUCLEOTIDE SEQUENCE [LARGE SCALE GENOMIC DNA]</scope>
    <source>
        <strain evidence="4">f. Nagariensis / Eve</strain>
    </source>
</reference>
<dbReference type="EMBL" id="GL378340">
    <property type="protein sequence ID" value="EFJ48305.1"/>
    <property type="molecule type" value="Genomic_DNA"/>
</dbReference>
<dbReference type="InterPro" id="IPR039249">
    <property type="entry name" value="GPATCH11"/>
</dbReference>